<accession>A0A2P5AD00</accession>
<reference evidence="2" key="1">
    <citation type="submission" date="2016-06" db="EMBL/GenBank/DDBJ databases">
        <title>Parallel loss of symbiosis genes in relatives of nitrogen-fixing non-legume Parasponia.</title>
        <authorList>
            <person name="Van Velzen R."/>
            <person name="Holmer R."/>
            <person name="Bu F."/>
            <person name="Rutten L."/>
            <person name="Van Zeijl A."/>
            <person name="Liu W."/>
            <person name="Santuari L."/>
            <person name="Cao Q."/>
            <person name="Sharma T."/>
            <person name="Shen D."/>
            <person name="Roswanjaya Y."/>
            <person name="Wardhani T."/>
            <person name="Kalhor M.S."/>
            <person name="Jansen J."/>
            <person name="Van den Hoogen J."/>
            <person name="Gungor B."/>
            <person name="Hartog M."/>
            <person name="Hontelez J."/>
            <person name="Verver J."/>
            <person name="Yang W.-C."/>
            <person name="Schijlen E."/>
            <person name="Repin R."/>
            <person name="Schilthuizen M."/>
            <person name="Schranz E."/>
            <person name="Heidstra R."/>
            <person name="Miyata K."/>
            <person name="Fedorova E."/>
            <person name="Kohlen W."/>
            <person name="Bisseling T."/>
            <person name="Smit S."/>
            <person name="Geurts R."/>
        </authorList>
    </citation>
    <scope>NUCLEOTIDE SEQUENCE [LARGE SCALE GENOMIC DNA]</scope>
    <source>
        <strain evidence="2">cv. RG33-2</strain>
    </source>
</reference>
<dbReference type="InParanoid" id="A0A2P5AD00"/>
<dbReference type="EMBL" id="JXTC01000937">
    <property type="protein sequence ID" value="PON34396.1"/>
    <property type="molecule type" value="Genomic_DNA"/>
</dbReference>
<dbReference type="Proteomes" id="UP000237000">
    <property type="component" value="Unassembled WGS sequence"/>
</dbReference>
<keyword evidence="2" id="KW-1185">Reference proteome</keyword>
<dbReference type="AlphaFoldDB" id="A0A2P5AD00"/>
<gene>
    <name evidence="1" type="ORF">TorRG33x02_353380</name>
</gene>
<comment type="caution">
    <text evidence="1">The sequence shown here is derived from an EMBL/GenBank/DDBJ whole genome shotgun (WGS) entry which is preliminary data.</text>
</comment>
<sequence length="113" mass="13362">METLEHRLFWCKNLKILWKRDGIWSLVEDKRNCTIPDLLLCVYRNVSKELFELVGVTLWNIWYQRNMKVHGGDWCDLSAPFLTRLSSMSKSITLPITQQLSHRIPYCAPSHLN</sequence>
<evidence type="ECO:0000313" key="2">
    <source>
        <dbReference type="Proteomes" id="UP000237000"/>
    </source>
</evidence>
<organism evidence="1 2">
    <name type="scientific">Trema orientale</name>
    <name type="common">Charcoal tree</name>
    <name type="synonym">Celtis orientalis</name>
    <dbReference type="NCBI Taxonomy" id="63057"/>
    <lineage>
        <taxon>Eukaryota</taxon>
        <taxon>Viridiplantae</taxon>
        <taxon>Streptophyta</taxon>
        <taxon>Embryophyta</taxon>
        <taxon>Tracheophyta</taxon>
        <taxon>Spermatophyta</taxon>
        <taxon>Magnoliopsida</taxon>
        <taxon>eudicotyledons</taxon>
        <taxon>Gunneridae</taxon>
        <taxon>Pentapetalae</taxon>
        <taxon>rosids</taxon>
        <taxon>fabids</taxon>
        <taxon>Rosales</taxon>
        <taxon>Cannabaceae</taxon>
        <taxon>Trema</taxon>
    </lineage>
</organism>
<evidence type="ECO:0000313" key="1">
    <source>
        <dbReference type="EMBL" id="PON34396.1"/>
    </source>
</evidence>
<proteinExistence type="predicted"/>
<protein>
    <recommendedName>
        <fullName evidence="3">Reverse transcriptase zinc-binding domain-containing protein</fullName>
    </recommendedName>
</protein>
<name>A0A2P5AD00_TREOI</name>
<evidence type="ECO:0008006" key="3">
    <source>
        <dbReference type="Google" id="ProtNLM"/>
    </source>
</evidence>
<feature type="non-terminal residue" evidence="1">
    <location>
        <position position="113"/>
    </location>
</feature>